<evidence type="ECO:0000313" key="2">
    <source>
        <dbReference type="EMBL" id="PNW86650.1"/>
    </source>
</evidence>
<dbReference type="GeneID" id="5727699"/>
<organism evidence="2 3">
    <name type="scientific">Chlamydomonas reinhardtii</name>
    <name type="common">Chlamydomonas smithii</name>
    <dbReference type="NCBI Taxonomy" id="3055"/>
    <lineage>
        <taxon>Eukaryota</taxon>
        <taxon>Viridiplantae</taxon>
        <taxon>Chlorophyta</taxon>
        <taxon>core chlorophytes</taxon>
        <taxon>Chlorophyceae</taxon>
        <taxon>CS clade</taxon>
        <taxon>Chlamydomonadales</taxon>
        <taxon>Chlamydomonadaceae</taxon>
        <taxon>Chlamydomonas</taxon>
    </lineage>
</organism>
<dbReference type="KEGG" id="cre:CHLRE_02g095039v5"/>
<evidence type="ECO:0000313" key="3">
    <source>
        <dbReference type="Proteomes" id="UP000006906"/>
    </source>
</evidence>
<feature type="coiled-coil region" evidence="1">
    <location>
        <begin position="86"/>
        <end position="141"/>
    </location>
</feature>
<accession>A0A2K3E1F6</accession>
<dbReference type="EMBL" id="CM008963">
    <property type="protein sequence ID" value="PNW86650.1"/>
    <property type="molecule type" value="Genomic_DNA"/>
</dbReference>
<reference evidence="2" key="2">
    <citation type="submission" date="2017-07" db="EMBL/GenBank/DDBJ databases">
        <title>WGS assembly of Chlamydomonas reinhardtii.</title>
        <authorList>
            <consortium name="Chlamydomonas Annotation Team"/>
            <consortium name="JGI Annotation Team"/>
            <person name="Merchant S.S."/>
            <person name="Prochnik S.E."/>
            <person name="Vallon O."/>
            <person name="Harris E.H."/>
            <person name="Karpowicz S.J."/>
            <person name="Witman G.B."/>
            <person name="Terry A."/>
            <person name="Salamov A."/>
            <person name="Fritz-Laylin L.K."/>
            <person name="Marechal-Drouard L."/>
            <person name="Marshall W.F."/>
            <person name="Qu L.H."/>
            <person name="Nelson D.R."/>
            <person name="Sanderfoot A.A."/>
            <person name="Spalding M.H."/>
            <person name="Kapitonov V.V."/>
            <person name="Ren Q."/>
            <person name="Ferris P."/>
            <person name="Lindquist E."/>
            <person name="Shapiro H."/>
            <person name="Lucas S.M."/>
            <person name="Grimwood J."/>
            <person name="Schmutz J."/>
            <person name="Grigoriev I.V."/>
            <person name="Rokhsar D.S."/>
        </authorList>
    </citation>
    <scope>NUCLEOTIDE SEQUENCE</scope>
    <source>
        <strain evidence="2">CC-503 cw92 mt+</strain>
    </source>
</reference>
<evidence type="ECO:0000256" key="1">
    <source>
        <dbReference type="SAM" id="Coils"/>
    </source>
</evidence>
<dbReference type="Gramene" id="PNW86649">
    <property type="protein sequence ID" value="PNW86649"/>
    <property type="gene ID" value="CHLRE_02g095039v5"/>
</dbReference>
<reference evidence="2 3" key="1">
    <citation type="journal article" date="2007" name="Science">
        <title>The Chlamydomonas genome reveals the evolution of key animal and plant functions.</title>
        <authorList>
            <person name="Merchant S.S."/>
            <person name="Prochnik S.E."/>
            <person name="Vallon O."/>
            <person name="Harris E.H."/>
            <person name="Karpowicz S.J."/>
            <person name="Witman G.B."/>
            <person name="Terry A."/>
            <person name="Salamov A."/>
            <person name="Fritz-Laylin L.K."/>
            <person name="Marechal-Drouard L."/>
            <person name="Marshall W.F."/>
            <person name="Qu L.H."/>
            <person name="Nelson D.R."/>
            <person name="Sanderfoot A.A."/>
            <person name="Spalding M.H."/>
            <person name="Kapitonov V.V."/>
            <person name="Ren Q."/>
            <person name="Ferris P."/>
            <person name="Lindquist E."/>
            <person name="Shapiro H."/>
            <person name="Lucas S.M."/>
            <person name="Grimwood J."/>
            <person name="Schmutz J."/>
            <person name="Cardol P."/>
            <person name="Cerutti H."/>
            <person name="Chanfreau G."/>
            <person name="Chen C.L."/>
            <person name="Cognat V."/>
            <person name="Croft M.T."/>
            <person name="Dent R."/>
            <person name="Dutcher S."/>
            <person name="Fernandez E."/>
            <person name="Fukuzawa H."/>
            <person name="Gonzalez-Ballester D."/>
            <person name="Gonzalez-Halphen D."/>
            <person name="Hallmann A."/>
            <person name="Hanikenne M."/>
            <person name="Hippler M."/>
            <person name="Inwood W."/>
            <person name="Jabbari K."/>
            <person name="Kalanon M."/>
            <person name="Kuras R."/>
            <person name="Lefebvre P.A."/>
            <person name="Lemaire S.D."/>
            <person name="Lobanov A.V."/>
            <person name="Lohr M."/>
            <person name="Manuell A."/>
            <person name="Meier I."/>
            <person name="Mets L."/>
            <person name="Mittag M."/>
            <person name="Mittelmeier T."/>
            <person name="Moroney J.V."/>
            <person name="Moseley J."/>
            <person name="Napoli C."/>
            <person name="Nedelcu A.M."/>
            <person name="Niyogi K."/>
            <person name="Novoselov S.V."/>
            <person name="Paulsen I.T."/>
            <person name="Pazour G."/>
            <person name="Purton S."/>
            <person name="Ral J.P."/>
            <person name="Riano-Pachon D.M."/>
            <person name="Riekhof W."/>
            <person name="Rymarquis L."/>
            <person name="Schroda M."/>
            <person name="Stern D."/>
            <person name="Umen J."/>
            <person name="Willows R."/>
            <person name="Wilson N."/>
            <person name="Zimmer S.L."/>
            <person name="Allmer J."/>
            <person name="Balk J."/>
            <person name="Bisova K."/>
            <person name="Chen C.J."/>
            <person name="Elias M."/>
            <person name="Gendler K."/>
            <person name="Hauser C."/>
            <person name="Lamb M.R."/>
            <person name="Ledford H."/>
            <person name="Long J.C."/>
            <person name="Minagawa J."/>
            <person name="Page M.D."/>
            <person name="Pan J."/>
            <person name="Pootakham W."/>
            <person name="Roje S."/>
            <person name="Rose A."/>
            <person name="Stahlberg E."/>
            <person name="Terauchi A.M."/>
            <person name="Yang P."/>
            <person name="Ball S."/>
            <person name="Bowler C."/>
            <person name="Dieckmann C.L."/>
            <person name="Gladyshev V.N."/>
            <person name="Green P."/>
            <person name="Jorgensen R."/>
            <person name="Mayfield S."/>
            <person name="Mueller-Roeber B."/>
            <person name="Rajamani S."/>
            <person name="Sayre R.T."/>
            <person name="Brokstein P."/>
            <person name="Dubchak I."/>
            <person name="Goodstein D."/>
            <person name="Hornick L."/>
            <person name="Huang Y.W."/>
            <person name="Jhaveri J."/>
            <person name="Luo Y."/>
            <person name="Martinez D."/>
            <person name="Ngau W.C."/>
            <person name="Otillar B."/>
            <person name="Poliakov A."/>
            <person name="Porter A."/>
            <person name="Szajkowski L."/>
            <person name="Werner G."/>
            <person name="Zhou K."/>
            <person name="Grigoriev I.V."/>
            <person name="Rokhsar D.S."/>
            <person name="Grossman A.R."/>
        </authorList>
    </citation>
    <scope>NUCLEOTIDE SEQUENCE [LARGE SCALE GENOMIC DNA]</scope>
    <source>
        <strain evidence="3">CC-503</strain>
        <strain evidence="2">CC-503 cw92 mt+</strain>
    </source>
</reference>
<gene>
    <name evidence="2" type="ORF">CHLRE_02g095039v5</name>
</gene>
<dbReference type="PaxDb" id="3055-EDO97165"/>
<dbReference type="RefSeq" id="XP_042927140.1">
    <property type="nucleotide sequence ID" value="XM_043059506.1"/>
</dbReference>
<dbReference type="AlphaFoldDB" id="A0A2K3E1F6"/>
<proteinExistence type="predicted"/>
<dbReference type="RefSeq" id="XP_042927141.1">
    <property type="nucleotide sequence ID" value="XM_043059507.1"/>
</dbReference>
<dbReference type="EMBL" id="CM008963">
    <property type="protein sequence ID" value="PNW86649.1"/>
    <property type="molecule type" value="Genomic_DNA"/>
</dbReference>
<keyword evidence="1" id="KW-0175">Coiled coil</keyword>
<sequence>MYYHRHRTLGRAMRSVRSVELADELRGLGMGSSAGTSLKSGSSTSTSERGLLRLYHASPASRAYAIAQAHIRAPGAGFAREALFEVDHAQRQLLRREFELERANEKVVDLEERLASATDTITELRETHEMAEGELAFAHNENDALRQHQQETVNHLLETFQAYQKQQAEFAQLTAMFANELQMRLTYILPSDAGLIASRACNGHAAADSMVVPGLQEFGLPTMYDNIAQFLPVLRMVEAAFARFVVDFRPHIVSAVRDYLRNNPLAPFDGEASWHAA</sequence>
<dbReference type="Proteomes" id="UP000006906">
    <property type="component" value="Chromosome 2"/>
</dbReference>
<protein>
    <submittedName>
        <fullName evidence="2">Uncharacterized protein</fullName>
    </submittedName>
</protein>
<dbReference type="Gramene" id="PNW86650">
    <property type="protein sequence ID" value="PNW86650"/>
    <property type="gene ID" value="CHLRE_02g095039v5"/>
</dbReference>
<name>A0A2K3E1F6_CHLRE</name>
<keyword evidence="3" id="KW-1185">Reference proteome</keyword>